<organism evidence="1 2">
    <name type="scientific">Arctium lappa</name>
    <name type="common">Greater burdock</name>
    <name type="synonym">Lappa major</name>
    <dbReference type="NCBI Taxonomy" id="4217"/>
    <lineage>
        <taxon>Eukaryota</taxon>
        <taxon>Viridiplantae</taxon>
        <taxon>Streptophyta</taxon>
        <taxon>Embryophyta</taxon>
        <taxon>Tracheophyta</taxon>
        <taxon>Spermatophyta</taxon>
        <taxon>Magnoliopsida</taxon>
        <taxon>eudicotyledons</taxon>
        <taxon>Gunneridae</taxon>
        <taxon>Pentapetalae</taxon>
        <taxon>asterids</taxon>
        <taxon>campanulids</taxon>
        <taxon>Asterales</taxon>
        <taxon>Asteraceae</taxon>
        <taxon>Carduoideae</taxon>
        <taxon>Cardueae</taxon>
        <taxon>Arctiinae</taxon>
        <taxon>Arctium</taxon>
    </lineage>
</organism>
<dbReference type="EMBL" id="CM042053">
    <property type="protein sequence ID" value="KAI3714923.1"/>
    <property type="molecule type" value="Genomic_DNA"/>
</dbReference>
<gene>
    <name evidence="1" type="ORF">L6452_21885</name>
</gene>
<name>A0ACB9AZ05_ARCLA</name>
<protein>
    <submittedName>
        <fullName evidence="1">Uncharacterized protein</fullName>
    </submittedName>
</protein>
<keyword evidence="2" id="KW-1185">Reference proteome</keyword>
<dbReference type="Proteomes" id="UP001055879">
    <property type="component" value="Linkage Group LG07"/>
</dbReference>
<evidence type="ECO:0000313" key="2">
    <source>
        <dbReference type="Proteomes" id="UP001055879"/>
    </source>
</evidence>
<reference evidence="1 2" key="2">
    <citation type="journal article" date="2022" name="Mol. Ecol. Resour.">
        <title>The genomes of chicory, endive, great burdock and yacon provide insights into Asteraceae paleo-polyploidization history and plant inulin production.</title>
        <authorList>
            <person name="Fan W."/>
            <person name="Wang S."/>
            <person name="Wang H."/>
            <person name="Wang A."/>
            <person name="Jiang F."/>
            <person name="Liu H."/>
            <person name="Zhao H."/>
            <person name="Xu D."/>
            <person name="Zhang Y."/>
        </authorList>
    </citation>
    <scope>NUCLEOTIDE SEQUENCE [LARGE SCALE GENOMIC DNA]</scope>
    <source>
        <strain evidence="2">cv. Niubang</strain>
    </source>
</reference>
<comment type="caution">
    <text evidence="1">The sequence shown here is derived from an EMBL/GenBank/DDBJ whole genome shotgun (WGS) entry which is preliminary data.</text>
</comment>
<proteinExistence type="predicted"/>
<sequence length="154" mass="17010">MKFYLMFIVFLLSLSLYNFEAQGIRLGKVTSSVGSHQEIIKISSINRSNQDHGSLAKTVELSSGINRKLMTKIASSGTTNTISENHKNDGNKNDLKPEIKSTHGPVSDEATFFFNLSMEDSKNGKEVANEPYPNDADIAGMDYTPARKKSPIHN</sequence>
<evidence type="ECO:0000313" key="1">
    <source>
        <dbReference type="EMBL" id="KAI3714923.1"/>
    </source>
</evidence>
<reference evidence="2" key="1">
    <citation type="journal article" date="2022" name="Mol. Ecol. Resour.">
        <title>The genomes of chicory, endive, great burdock and yacon provide insights into Asteraceae palaeo-polyploidization history and plant inulin production.</title>
        <authorList>
            <person name="Fan W."/>
            <person name="Wang S."/>
            <person name="Wang H."/>
            <person name="Wang A."/>
            <person name="Jiang F."/>
            <person name="Liu H."/>
            <person name="Zhao H."/>
            <person name="Xu D."/>
            <person name="Zhang Y."/>
        </authorList>
    </citation>
    <scope>NUCLEOTIDE SEQUENCE [LARGE SCALE GENOMIC DNA]</scope>
    <source>
        <strain evidence="2">cv. Niubang</strain>
    </source>
</reference>
<accession>A0ACB9AZ05</accession>